<dbReference type="PANTHER" id="PTHR10954">
    <property type="entry name" value="RIBONUCLEASE H2 SUBUNIT A"/>
    <property type="match status" value="1"/>
</dbReference>
<comment type="caution">
    <text evidence="4">The sequence shown here is derived from an EMBL/GenBank/DDBJ whole genome shotgun (WGS) entry which is preliminary data.</text>
</comment>
<evidence type="ECO:0000259" key="3">
    <source>
        <dbReference type="PROSITE" id="PS51975"/>
    </source>
</evidence>
<keyword evidence="2" id="KW-0255">Endonuclease</keyword>
<dbReference type="GO" id="GO:0043137">
    <property type="term" value="P:DNA replication, removal of RNA primer"/>
    <property type="evidence" value="ECO:0007669"/>
    <property type="project" value="TreeGrafter"/>
</dbReference>
<dbReference type="GO" id="GO:0004523">
    <property type="term" value="F:RNA-DNA hybrid ribonuclease activity"/>
    <property type="evidence" value="ECO:0007669"/>
    <property type="project" value="UniProtKB-EC"/>
</dbReference>
<evidence type="ECO:0000256" key="2">
    <source>
        <dbReference type="RuleBase" id="RU003515"/>
    </source>
</evidence>
<name>A0A8S1QX42_9CILI</name>
<protein>
    <recommendedName>
        <fullName evidence="2">Ribonuclease</fullName>
        <ecNumber evidence="2">3.1.26.4</ecNumber>
    </recommendedName>
</protein>
<sequence length="289" mass="33548">MLNSIKSEYNQTSSQQDDELCQNLDDLKQNSEWILGIFEAGRGPLIGPIIITGCFWPIQNHNYIVKQCSLSLNKQFYQNQTESSEIIFKLKGKALQFETIEISAQKLSTKILAYTPSDVNEISIKYTLKLIKQIISSGYKIRECYINPIGFKDNLNDLYKKELNLQNDELKFIVGMHQTIIAAQIVALQERNIKLQQIQQEIYPYGQMGSGYSSDKLTREFLSKVSIPVFIYPKEIRFAWQTTNATFKEKAITIEYLSEQNRMKQTKEQFIENPSILEYGELQFENYNL</sequence>
<comment type="catalytic activity">
    <reaction evidence="2">
        <text>Endonucleolytic cleavage to 5'-phosphomonoester.</text>
        <dbReference type="EC" id="3.1.26.4"/>
    </reaction>
</comment>
<evidence type="ECO:0000313" key="4">
    <source>
        <dbReference type="EMBL" id="CAD8119464.1"/>
    </source>
</evidence>
<dbReference type="OrthoDB" id="7462577at2759"/>
<proteinExistence type="inferred from homology"/>
<dbReference type="InterPro" id="IPR001352">
    <property type="entry name" value="RNase_HII/HIII"/>
</dbReference>
<dbReference type="PANTHER" id="PTHR10954:SF7">
    <property type="entry name" value="RIBONUCLEASE H2 SUBUNIT A"/>
    <property type="match status" value="1"/>
</dbReference>
<dbReference type="PROSITE" id="PS51975">
    <property type="entry name" value="RNASE_H_2"/>
    <property type="match status" value="1"/>
</dbReference>
<accession>A0A8S1QX42</accession>
<evidence type="ECO:0000256" key="1">
    <source>
        <dbReference type="PROSITE-ProRule" id="PRU01319"/>
    </source>
</evidence>
<keyword evidence="2" id="KW-0540">Nuclease</keyword>
<keyword evidence="2" id="KW-0378">Hydrolase</keyword>
<reference evidence="4" key="1">
    <citation type="submission" date="2021-01" db="EMBL/GenBank/DDBJ databases">
        <authorList>
            <consortium name="Genoscope - CEA"/>
            <person name="William W."/>
        </authorList>
    </citation>
    <scope>NUCLEOTIDE SEQUENCE</scope>
</reference>
<organism evidence="4 5">
    <name type="scientific">Paramecium sonneborni</name>
    <dbReference type="NCBI Taxonomy" id="65129"/>
    <lineage>
        <taxon>Eukaryota</taxon>
        <taxon>Sar</taxon>
        <taxon>Alveolata</taxon>
        <taxon>Ciliophora</taxon>
        <taxon>Intramacronucleata</taxon>
        <taxon>Oligohymenophorea</taxon>
        <taxon>Peniculida</taxon>
        <taxon>Parameciidae</taxon>
        <taxon>Paramecium</taxon>
    </lineage>
</organism>
<dbReference type="EC" id="3.1.26.4" evidence="2"/>
<keyword evidence="5" id="KW-1185">Reference proteome</keyword>
<comment type="function">
    <text evidence="2">Endonuclease that specifically degrades the RNA of RNA-DNA hybrids.</text>
</comment>
<dbReference type="Proteomes" id="UP000692954">
    <property type="component" value="Unassembled WGS sequence"/>
</dbReference>
<dbReference type="InterPro" id="IPR024567">
    <property type="entry name" value="RNase_HII/HIII_dom"/>
</dbReference>
<dbReference type="Pfam" id="PF01351">
    <property type="entry name" value="RNase_HII"/>
    <property type="match status" value="1"/>
</dbReference>
<dbReference type="GO" id="GO:0032299">
    <property type="term" value="C:ribonuclease H2 complex"/>
    <property type="evidence" value="ECO:0007669"/>
    <property type="project" value="TreeGrafter"/>
</dbReference>
<dbReference type="GO" id="GO:0003723">
    <property type="term" value="F:RNA binding"/>
    <property type="evidence" value="ECO:0007669"/>
    <property type="project" value="UniProtKB-UniRule"/>
</dbReference>
<comment type="caution">
    <text evidence="1">Lacks conserved residue(s) required for the propagation of feature annotation.</text>
</comment>
<comment type="similarity">
    <text evidence="2">Belongs to the RNase HII family.</text>
</comment>
<dbReference type="GO" id="GO:0006298">
    <property type="term" value="P:mismatch repair"/>
    <property type="evidence" value="ECO:0007669"/>
    <property type="project" value="TreeGrafter"/>
</dbReference>
<dbReference type="AlphaFoldDB" id="A0A8S1QX42"/>
<dbReference type="EMBL" id="CAJJDN010000121">
    <property type="protein sequence ID" value="CAD8119464.1"/>
    <property type="molecule type" value="Genomic_DNA"/>
</dbReference>
<gene>
    <name evidence="4" type="ORF">PSON_ATCC_30995.1.T1210099</name>
</gene>
<evidence type="ECO:0000313" key="5">
    <source>
        <dbReference type="Proteomes" id="UP000692954"/>
    </source>
</evidence>
<feature type="domain" description="RNase H type-2" evidence="3">
    <location>
        <begin position="32"/>
        <end position="252"/>
    </location>
</feature>